<dbReference type="Proteomes" id="UP000625711">
    <property type="component" value="Unassembled WGS sequence"/>
</dbReference>
<evidence type="ECO:0000256" key="1">
    <source>
        <dbReference type="ARBA" id="ARBA00004370"/>
    </source>
</evidence>
<evidence type="ECO:0000256" key="9">
    <source>
        <dbReference type="ARBA" id="ARBA00045999"/>
    </source>
</evidence>
<keyword evidence="6 10" id="KW-1133">Transmembrane helix</keyword>
<comment type="function">
    <text evidence="9">Regulator of endoplasmic reticulum secretion that acts as a key determinant of brain size. Required for secretion of extracellular matrix proteins. Required for correct brain development by depositing sufficient extracellular matrix proteins for tissue integrity and the proliferation of neural progenitors. Acts as a regulator of the unfolded protein response (UPR).</text>
</comment>
<sequence>MNVITKLSDPKIYDHTYMSFACIYRYTMAFTLWNLFEAAILCLNAICILDEDRFLSKIGWSSRTSNVHGFGEAPSAKSQIFNLVHSIRTVARVPLILLNVLTIVLEIIF</sequence>
<name>A0A834HX14_RHYFE</name>
<organism evidence="11 12">
    <name type="scientific">Rhynchophorus ferrugineus</name>
    <name type="common">Red palm weevil</name>
    <name type="synonym">Curculio ferrugineus</name>
    <dbReference type="NCBI Taxonomy" id="354439"/>
    <lineage>
        <taxon>Eukaryota</taxon>
        <taxon>Metazoa</taxon>
        <taxon>Ecdysozoa</taxon>
        <taxon>Arthropoda</taxon>
        <taxon>Hexapoda</taxon>
        <taxon>Insecta</taxon>
        <taxon>Pterygota</taxon>
        <taxon>Neoptera</taxon>
        <taxon>Endopterygota</taxon>
        <taxon>Coleoptera</taxon>
        <taxon>Polyphaga</taxon>
        <taxon>Cucujiformia</taxon>
        <taxon>Curculionidae</taxon>
        <taxon>Dryophthorinae</taxon>
        <taxon>Rhynchophorus</taxon>
    </lineage>
</organism>
<dbReference type="GO" id="GO:0000139">
    <property type="term" value="C:Golgi membrane"/>
    <property type="evidence" value="ECO:0007669"/>
    <property type="project" value="TreeGrafter"/>
</dbReference>
<gene>
    <name evidence="11" type="ORF">GWI33_018010</name>
</gene>
<evidence type="ECO:0000256" key="4">
    <source>
        <dbReference type="ARBA" id="ARBA00022692"/>
    </source>
</evidence>
<comment type="similarity">
    <text evidence="8">Belongs to the YOS1 family.</text>
</comment>
<evidence type="ECO:0000256" key="7">
    <source>
        <dbReference type="ARBA" id="ARBA00023136"/>
    </source>
</evidence>
<evidence type="ECO:0000313" key="12">
    <source>
        <dbReference type="Proteomes" id="UP000625711"/>
    </source>
</evidence>
<evidence type="ECO:0000256" key="5">
    <source>
        <dbReference type="ARBA" id="ARBA00022927"/>
    </source>
</evidence>
<dbReference type="GO" id="GO:0005789">
    <property type="term" value="C:endoplasmic reticulum membrane"/>
    <property type="evidence" value="ECO:0007669"/>
    <property type="project" value="TreeGrafter"/>
</dbReference>
<comment type="caution">
    <text evidence="11">The sequence shown here is derived from an EMBL/GenBank/DDBJ whole genome shotgun (WGS) entry which is preliminary data.</text>
</comment>
<evidence type="ECO:0000256" key="3">
    <source>
        <dbReference type="ARBA" id="ARBA00022448"/>
    </source>
</evidence>
<reference evidence="11" key="1">
    <citation type="submission" date="2020-08" db="EMBL/GenBank/DDBJ databases">
        <title>Genome sequencing and assembly of the red palm weevil Rhynchophorus ferrugineus.</title>
        <authorList>
            <person name="Dias G.B."/>
            <person name="Bergman C.M."/>
            <person name="Manee M."/>
        </authorList>
    </citation>
    <scope>NUCLEOTIDE SEQUENCE</scope>
    <source>
        <strain evidence="11">AA-2017</strain>
        <tissue evidence="11">Whole larva</tissue>
    </source>
</reference>
<keyword evidence="5" id="KW-0653">Protein transport</keyword>
<dbReference type="GO" id="GO:0015031">
    <property type="term" value="P:protein transport"/>
    <property type="evidence" value="ECO:0007669"/>
    <property type="project" value="UniProtKB-KW"/>
</dbReference>
<evidence type="ECO:0000256" key="10">
    <source>
        <dbReference type="SAM" id="Phobius"/>
    </source>
</evidence>
<keyword evidence="4 10" id="KW-0812">Transmembrane</keyword>
<dbReference type="Pfam" id="PF08571">
    <property type="entry name" value="Yos1"/>
    <property type="match status" value="1"/>
</dbReference>
<accession>A0A834HX14</accession>
<evidence type="ECO:0000256" key="6">
    <source>
        <dbReference type="ARBA" id="ARBA00022989"/>
    </source>
</evidence>
<feature type="transmembrane region" description="Helical" evidence="10">
    <location>
        <begin position="23"/>
        <end position="49"/>
    </location>
</feature>
<protein>
    <recommendedName>
        <fullName evidence="2">Immediate early response 3-interacting protein 1</fullName>
    </recommendedName>
</protein>
<comment type="subcellular location">
    <subcellularLocation>
        <location evidence="1">Membrane</location>
    </subcellularLocation>
</comment>
<dbReference type="EMBL" id="JAACXV010014293">
    <property type="protein sequence ID" value="KAF7268908.1"/>
    <property type="molecule type" value="Genomic_DNA"/>
</dbReference>
<dbReference type="PANTHER" id="PTHR15858">
    <property type="entry name" value="IMMEDIATE EARLY RESPONSE 3-INTERACTING PROTEIN 1"/>
    <property type="match status" value="1"/>
</dbReference>
<dbReference type="AlphaFoldDB" id="A0A834HX14"/>
<keyword evidence="3" id="KW-0813">Transport</keyword>
<keyword evidence="7 10" id="KW-0472">Membrane</keyword>
<dbReference type="GO" id="GO:0006888">
    <property type="term" value="P:endoplasmic reticulum to Golgi vesicle-mediated transport"/>
    <property type="evidence" value="ECO:0007669"/>
    <property type="project" value="TreeGrafter"/>
</dbReference>
<evidence type="ECO:0000313" key="11">
    <source>
        <dbReference type="EMBL" id="KAF7268908.1"/>
    </source>
</evidence>
<evidence type="ECO:0000256" key="8">
    <source>
        <dbReference type="ARBA" id="ARBA00024203"/>
    </source>
</evidence>
<dbReference type="GO" id="GO:0030134">
    <property type="term" value="C:COPII-coated ER to Golgi transport vesicle"/>
    <property type="evidence" value="ECO:0007669"/>
    <property type="project" value="TreeGrafter"/>
</dbReference>
<dbReference type="InterPro" id="IPR013880">
    <property type="entry name" value="Yos1"/>
</dbReference>
<proteinExistence type="inferred from homology"/>
<keyword evidence="12" id="KW-1185">Reference proteome</keyword>
<dbReference type="PANTHER" id="PTHR15858:SF0">
    <property type="entry name" value="IMMEDIATE EARLY RESPONSE 3-INTERACTING PROTEIN 1"/>
    <property type="match status" value="1"/>
</dbReference>
<evidence type="ECO:0000256" key="2">
    <source>
        <dbReference type="ARBA" id="ARBA00016434"/>
    </source>
</evidence>
<dbReference type="OrthoDB" id="15356at2759"/>